<sequence>MEHVQSPSPSSQDENSENGDEIPCNSNLYMPDESFHPELRSMRIWSYLVQSVWYPTRVLKGYRLVKTASRKCYDSDSSFGECSFMDMMMQQDNGDNKPDLAHTFTVRKKSMWYIIRKIVNYECSYNTIKYITYVALFITGLLIVLHLPLGSYLKDFSKIKQNWTISKEKSSARTFYRSPETAHFDCIRVMHNDRAYIEILAERRITYSDPEDLTMECDDVHARNYFPQSPASSVEEAFPLAQARVVYKDYRLLEMELSAAYAPQNWYCYAIDSKADAKFHDRMHQLAKCLPNVLITTHEYRVDGGGKYMTSSYIECLKLLATKEKPRKKWRYVSLLQNHDISLRTNKEAVQIFKWMNGANDFEITFMPEGRVNQSLDWSFGTLHLFRNSTRNTEIVNGFPSKLVFSKGYVESSLSREFVEFILYQLDLTELLKRVENQGFGTDEIMFPTLHATDALQAPGGFTHACIDKGQQVQEMTRISLWYDGNRCLTHHMRHAICVFGIEDLPERLSSLPHLFANKLMPEFDFGAVNCWYESMFNRSHTKGSDISNFLNASLYKNLPNQCAKNRIVNNESMDDDLPMDCVAIRARNYFPMHPMSHMEVEFSIAQARIVYKDYQLLEMELAAGYAPQNWYCYALDAKSDSLFQRKIYKLASCFPNVFVAKKKFVVYRQGVNMDRSFMECLKELVKVPWKYVLLLQNHDVILRTNLELVQILTWFNGTNDVEVAKVPSNRIPTGPGSSLDFQSLQLLRNTSRTYGPFMPKLALAKGYVECALSRAMVEFMIKDLNLDPLLDLMRGRNKEFGREMLIPTLHSTDALQAPGGFTHRCLDMGKRVQHVTRYSTWYNPKHCGTRHMRHSICVFGVEDLGPNLAVLPHLFANKLMPDFDFGAIACWYEKLFNRSYLEPPTFSRINEEYYKSLPHVRYNKMKRERLSGQVDWSEFSCDFPTKFENSN</sequence>
<organism evidence="8 9">
    <name type="scientific">Ditylenchus destructor</name>
    <dbReference type="NCBI Taxonomy" id="166010"/>
    <lineage>
        <taxon>Eukaryota</taxon>
        <taxon>Metazoa</taxon>
        <taxon>Ecdysozoa</taxon>
        <taxon>Nematoda</taxon>
        <taxon>Chromadorea</taxon>
        <taxon>Rhabditida</taxon>
        <taxon>Tylenchina</taxon>
        <taxon>Tylenchomorpha</taxon>
        <taxon>Sphaerularioidea</taxon>
        <taxon>Anguinidae</taxon>
        <taxon>Anguininae</taxon>
        <taxon>Ditylenchus</taxon>
    </lineage>
</organism>
<dbReference type="EMBL" id="JAKKPZ010000001">
    <property type="protein sequence ID" value="KAI1728337.1"/>
    <property type="molecule type" value="Genomic_DNA"/>
</dbReference>
<proteinExistence type="predicted"/>
<dbReference type="PANTHER" id="PTHR46671:SF7">
    <property type="entry name" value="CORE-2_I-BRANCHING ENZYME"/>
    <property type="match status" value="1"/>
</dbReference>
<feature type="transmembrane region" description="Helical" evidence="7">
    <location>
        <begin position="130"/>
        <end position="153"/>
    </location>
</feature>
<evidence type="ECO:0000256" key="3">
    <source>
        <dbReference type="ARBA" id="ARBA00022679"/>
    </source>
</evidence>
<reference evidence="8" key="1">
    <citation type="submission" date="2022-01" db="EMBL/GenBank/DDBJ databases">
        <title>Genome Sequence Resource for Two Populations of Ditylenchus destructor, the Migratory Endoparasitic Phytonematode.</title>
        <authorList>
            <person name="Zhang H."/>
            <person name="Lin R."/>
            <person name="Xie B."/>
        </authorList>
    </citation>
    <scope>NUCLEOTIDE SEQUENCE</scope>
    <source>
        <strain evidence="8">BazhouSP</strain>
    </source>
</reference>
<keyword evidence="9" id="KW-1185">Reference proteome</keyword>
<evidence type="ECO:0000256" key="4">
    <source>
        <dbReference type="ARBA" id="ARBA00023136"/>
    </source>
</evidence>
<dbReference type="PANTHER" id="PTHR46671">
    <property type="entry name" value="PROTEIN CBG11221"/>
    <property type="match status" value="1"/>
</dbReference>
<comment type="subcellular location">
    <subcellularLocation>
        <location evidence="1">Membrane</location>
        <topology evidence="1">Single-pass type II membrane protein</topology>
    </subcellularLocation>
</comment>
<feature type="region of interest" description="Disordered" evidence="6">
    <location>
        <begin position="1"/>
        <end position="23"/>
    </location>
</feature>
<evidence type="ECO:0000256" key="1">
    <source>
        <dbReference type="ARBA" id="ARBA00004606"/>
    </source>
</evidence>
<dbReference type="AlphaFoldDB" id="A0AAD4NDV6"/>
<keyword evidence="3" id="KW-0808">Transferase</keyword>
<dbReference type="InterPro" id="IPR003406">
    <property type="entry name" value="Glyco_trans_14"/>
</dbReference>
<comment type="caution">
    <text evidence="8">The sequence shown here is derived from an EMBL/GenBank/DDBJ whole genome shotgun (WGS) entry which is preliminary data.</text>
</comment>
<evidence type="ECO:0000313" key="9">
    <source>
        <dbReference type="Proteomes" id="UP001201812"/>
    </source>
</evidence>
<keyword evidence="4 7" id="KW-0472">Membrane</keyword>
<protein>
    <submittedName>
        <fullName evidence="8">Core-2/I-Branching enzyme domain-containing protein</fullName>
    </submittedName>
</protein>
<dbReference type="GO" id="GO:0016020">
    <property type="term" value="C:membrane"/>
    <property type="evidence" value="ECO:0007669"/>
    <property type="project" value="UniProtKB-SubCell"/>
</dbReference>
<evidence type="ECO:0000256" key="7">
    <source>
        <dbReference type="SAM" id="Phobius"/>
    </source>
</evidence>
<evidence type="ECO:0000256" key="5">
    <source>
        <dbReference type="ARBA" id="ARBA00023180"/>
    </source>
</evidence>
<dbReference type="Pfam" id="PF02485">
    <property type="entry name" value="Branch"/>
    <property type="match status" value="2"/>
</dbReference>
<name>A0AAD4NDV6_9BILA</name>
<dbReference type="Proteomes" id="UP001201812">
    <property type="component" value="Unassembled WGS sequence"/>
</dbReference>
<keyword evidence="7" id="KW-0812">Transmembrane</keyword>
<keyword evidence="5" id="KW-0325">Glycoprotein</keyword>
<evidence type="ECO:0000256" key="2">
    <source>
        <dbReference type="ARBA" id="ARBA00022676"/>
    </source>
</evidence>
<dbReference type="GO" id="GO:0016757">
    <property type="term" value="F:glycosyltransferase activity"/>
    <property type="evidence" value="ECO:0007669"/>
    <property type="project" value="UniProtKB-KW"/>
</dbReference>
<keyword evidence="2" id="KW-0328">Glycosyltransferase</keyword>
<evidence type="ECO:0000313" key="8">
    <source>
        <dbReference type="EMBL" id="KAI1728337.1"/>
    </source>
</evidence>
<feature type="compositionally biased region" description="Polar residues" evidence="6">
    <location>
        <begin position="1"/>
        <end position="13"/>
    </location>
</feature>
<keyword evidence="7" id="KW-1133">Transmembrane helix</keyword>
<gene>
    <name evidence="8" type="ORF">DdX_00508</name>
</gene>
<accession>A0AAD4NDV6</accession>
<evidence type="ECO:0000256" key="6">
    <source>
        <dbReference type="SAM" id="MobiDB-lite"/>
    </source>
</evidence>